<evidence type="ECO:0000313" key="3">
    <source>
        <dbReference type="Proteomes" id="UP001432322"/>
    </source>
</evidence>
<proteinExistence type="predicted"/>
<comment type="caution">
    <text evidence="2">The sequence shown here is derived from an EMBL/GenBank/DDBJ whole genome shotgun (WGS) entry which is preliminary data.</text>
</comment>
<feature type="compositionally biased region" description="Basic and acidic residues" evidence="1">
    <location>
        <begin position="19"/>
        <end position="29"/>
    </location>
</feature>
<feature type="region of interest" description="Disordered" evidence="1">
    <location>
        <begin position="1"/>
        <end position="29"/>
    </location>
</feature>
<name>A0AAV5WIC9_9BILA</name>
<protein>
    <submittedName>
        <fullName evidence="2">Uncharacterized protein</fullName>
    </submittedName>
</protein>
<feature type="non-terminal residue" evidence="2">
    <location>
        <position position="1"/>
    </location>
</feature>
<evidence type="ECO:0000256" key="1">
    <source>
        <dbReference type="SAM" id="MobiDB-lite"/>
    </source>
</evidence>
<dbReference type="Proteomes" id="UP001432322">
    <property type="component" value="Unassembled WGS sequence"/>
</dbReference>
<sequence length="158" mass="18107">KGEEKEEEEVPRKKRKYTKREQKLSVSDDSRKKMTCPECKVYRSTSVTVLDAHLRSVHRTTPSKAGITFLCECGHTSASMTHEIHGQCKLLNFKIIQEKKKKVVGEKCVICESRLSTTNSSICAICTTRRSSSLFYWHHIKLLQNTKLAFIFGARVEN</sequence>
<accession>A0AAV5WIC9</accession>
<evidence type="ECO:0000313" key="2">
    <source>
        <dbReference type="EMBL" id="GMT30479.1"/>
    </source>
</evidence>
<dbReference type="AlphaFoldDB" id="A0AAV5WIC9"/>
<reference evidence="2" key="1">
    <citation type="submission" date="2023-10" db="EMBL/GenBank/DDBJ databases">
        <title>Genome assembly of Pristionchus species.</title>
        <authorList>
            <person name="Yoshida K."/>
            <person name="Sommer R.J."/>
        </authorList>
    </citation>
    <scope>NUCLEOTIDE SEQUENCE</scope>
    <source>
        <strain evidence="2">RS5133</strain>
    </source>
</reference>
<organism evidence="2 3">
    <name type="scientific">Pristionchus fissidentatus</name>
    <dbReference type="NCBI Taxonomy" id="1538716"/>
    <lineage>
        <taxon>Eukaryota</taxon>
        <taxon>Metazoa</taxon>
        <taxon>Ecdysozoa</taxon>
        <taxon>Nematoda</taxon>
        <taxon>Chromadorea</taxon>
        <taxon>Rhabditida</taxon>
        <taxon>Rhabditina</taxon>
        <taxon>Diplogasteromorpha</taxon>
        <taxon>Diplogasteroidea</taxon>
        <taxon>Neodiplogasteridae</taxon>
        <taxon>Pristionchus</taxon>
    </lineage>
</organism>
<keyword evidence="3" id="KW-1185">Reference proteome</keyword>
<gene>
    <name evidence="2" type="ORF">PFISCL1PPCAC_21776</name>
</gene>
<dbReference type="EMBL" id="BTSY01000005">
    <property type="protein sequence ID" value="GMT30479.1"/>
    <property type="molecule type" value="Genomic_DNA"/>
</dbReference>